<feature type="compositionally biased region" description="Low complexity" evidence="1">
    <location>
        <begin position="472"/>
        <end position="502"/>
    </location>
</feature>
<feature type="compositionally biased region" description="Pro residues" evidence="1">
    <location>
        <begin position="461"/>
        <end position="471"/>
    </location>
</feature>
<keyword evidence="3" id="KW-1185">Reference proteome</keyword>
<protein>
    <submittedName>
        <fullName evidence="2">Uncharacterized protein</fullName>
    </submittedName>
</protein>
<sequence>MAMSVEPKNIPQNKPGTHPALAYRPQDYMAAAAVGPLVYPTTTTAGWTVVHHGNLGPPREPYVPPSSTTRRAHSATRNLPISGSSSSSSPAIPSATPARPLPVPPPLDTINVGSTTFTRRPNAGPVSPPVSDKGKRRASISALAIPGPSPDLSGPASAISPLTGRPLPPLPPPVAGSSSSSRPVASSSSQAGPSRKSQKSPRKDSRTRQRTPDAAFRVANPSASASSSFVAPTTTRPNAGPSPTLPFDGVSGVWAPRPATDSHSRGVVTGHISRKASPSLSRKPSADLLPSTLSRKMSSEAMQERERTIRKQASAEQQRITAGQQLSRRPSIQRENSGGAKKKGSAPNTPAAGTTFNVSPAPSGAVLGVANIAKRKSSLPPGVGAGGAPPSPRTLTHSRSPSSSTPVNTNKPPPPPPLVTARPTHGRAASLSGPLVPPPTPPLLPYGEGSRSATTLAPATPFVPPPPPPPLVTIRTAAARVAARGTVSPGSSPSSAGSSGSPTPSPVPPPPLTMGAVLRAQRGSPASAGLHGGHPGYTTSPLASSASTANSTPASSAWHRWDDGSGSGSGSGWSEESPATAATTPASSRDWHGSDMEKEFETTRRDRRRAQFTSPIDVDVGVVPGPLTPPIHSHPLDEDDGANPDSARDENGNNPWLSALEGEVQGEEMNGVSLSPPVFATSGDPDLDDEFDDDELDLYDDMDVGNDQTFTAPAPEPQRDRSPSPMRYARRTSVDADMILSDSSDEDSEDEKPIPDGASMDSGTPSFDAKSTFSRARSVRSRRRRRNTRAAPPPVPLASAAGLNRRRSRSRSADSSDGYREAMAPSEMWKMEQMAKAGSSQTEMRVYRAGETRLPASIPPPMLGASDSYASLSTGSPSASQSGHGSTELGGYGYRTSPNTSKSSLPLALPTRKDTLKLLRRDKNKDKDKSRDRSMRKSSSFSLLRGNHNAADKSMNSSMEGLVLRAYPERYERASTSSSGGSDEAGQQGRPMRVGGGGSGGKGLRNYLYDPTR</sequence>
<evidence type="ECO:0000256" key="1">
    <source>
        <dbReference type="SAM" id="MobiDB-lite"/>
    </source>
</evidence>
<comment type="caution">
    <text evidence="2">The sequence shown here is derived from an EMBL/GenBank/DDBJ whole genome shotgun (WGS) entry which is preliminary data.</text>
</comment>
<feature type="region of interest" description="Disordered" evidence="1">
    <location>
        <begin position="1"/>
        <end position="21"/>
    </location>
</feature>
<evidence type="ECO:0000313" key="3">
    <source>
        <dbReference type="Proteomes" id="UP001221142"/>
    </source>
</evidence>
<feature type="compositionally biased region" description="Low complexity" evidence="1">
    <location>
        <begin position="393"/>
        <end position="410"/>
    </location>
</feature>
<gene>
    <name evidence="2" type="ORF">FB45DRAFT_1056406</name>
</gene>
<proteinExistence type="predicted"/>
<evidence type="ECO:0000313" key="2">
    <source>
        <dbReference type="EMBL" id="KAJ7637196.1"/>
    </source>
</evidence>
<feature type="compositionally biased region" description="Gly residues" evidence="1">
    <location>
        <begin position="994"/>
        <end position="1003"/>
    </location>
</feature>
<feature type="compositionally biased region" description="Low complexity" evidence="1">
    <location>
        <begin position="175"/>
        <end position="189"/>
    </location>
</feature>
<feature type="compositionally biased region" description="Polar residues" evidence="1">
    <location>
        <begin position="314"/>
        <end position="336"/>
    </location>
</feature>
<feature type="compositionally biased region" description="Acidic residues" evidence="1">
    <location>
        <begin position="685"/>
        <end position="704"/>
    </location>
</feature>
<feature type="region of interest" description="Disordered" evidence="1">
    <location>
        <begin position="848"/>
        <end position="1013"/>
    </location>
</feature>
<feature type="compositionally biased region" description="Basic and acidic residues" evidence="1">
    <location>
        <begin position="201"/>
        <end position="211"/>
    </location>
</feature>
<feature type="region of interest" description="Disordered" evidence="1">
    <location>
        <begin position="50"/>
        <end position="363"/>
    </location>
</feature>
<dbReference type="AlphaFoldDB" id="A0AAD7C2M1"/>
<feature type="compositionally biased region" description="Pro residues" evidence="1">
    <location>
        <begin position="435"/>
        <end position="444"/>
    </location>
</feature>
<feature type="compositionally biased region" description="Basic and acidic residues" evidence="1">
    <location>
        <begin position="589"/>
        <end position="604"/>
    </location>
</feature>
<feature type="compositionally biased region" description="Basic residues" evidence="1">
    <location>
        <begin position="777"/>
        <end position="788"/>
    </location>
</feature>
<feature type="compositionally biased region" description="Polar residues" evidence="1">
    <location>
        <begin position="868"/>
        <end position="885"/>
    </location>
</feature>
<feature type="compositionally biased region" description="Polar residues" evidence="1">
    <location>
        <begin position="761"/>
        <end position="773"/>
    </location>
</feature>
<feature type="compositionally biased region" description="Polar residues" evidence="1">
    <location>
        <begin position="346"/>
        <end position="360"/>
    </location>
</feature>
<organism evidence="2 3">
    <name type="scientific">Roridomyces roridus</name>
    <dbReference type="NCBI Taxonomy" id="1738132"/>
    <lineage>
        <taxon>Eukaryota</taxon>
        <taxon>Fungi</taxon>
        <taxon>Dikarya</taxon>
        <taxon>Basidiomycota</taxon>
        <taxon>Agaricomycotina</taxon>
        <taxon>Agaricomycetes</taxon>
        <taxon>Agaricomycetidae</taxon>
        <taxon>Agaricales</taxon>
        <taxon>Marasmiineae</taxon>
        <taxon>Mycenaceae</taxon>
        <taxon>Roridomyces</taxon>
    </lineage>
</organism>
<feature type="compositionally biased region" description="Basic and acidic residues" evidence="1">
    <location>
        <begin position="911"/>
        <end position="935"/>
    </location>
</feature>
<reference evidence="2" key="1">
    <citation type="submission" date="2023-03" db="EMBL/GenBank/DDBJ databases">
        <title>Massive genome expansion in bonnet fungi (Mycena s.s.) driven by repeated elements and novel gene families across ecological guilds.</title>
        <authorList>
            <consortium name="Lawrence Berkeley National Laboratory"/>
            <person name="Harder C.B."/>
            <person name="Miyauchi S."/>
            <person name="Viragh M."/>
            <person name="Kuo A."/>
            <person name="Thoen E."/>
            <person name="Andreopoulos B."/>
            <person name="Lu D."/>
            <person name="Skrede I."/>
            <person name="Drula E."/>
            <person name="Henrissat B."/>
            <person name="Morin E."/>
            <person name="Kohler A."/>
            <person name="Barry K."/>
            <person name="LaButti K."/>
            <person name="Morin E."/>
            <person name="Salamov A."/>
            <person name="Lipzen A."/>
            <person name="Mereny Z."/>
            <person name="Hegedus B."/>
            <person name="Baldrian P."/>
            <person name="Stursova M."/>
            <person name="Weitz H."/>
            <person name="Taylor A."/>
            <person name="Grigoriev I.V."/>
            <person name="Nagy L.G."/>
            <person name="Martin F."/>
            <person name="Kauserud H."/>
        </authorList>
    </citation>
    <scope>NUCLEOTIDE SEQUENCE</scope>
    <source>
        <strain evidence="2">9284</strain>
    </source>
</reference>
<feature type="compositionally biased region" description="Basic and acidic residues" evidence="1">
    <location>
        <begin position="811"/>
        <end position="820"/>
    </location>
</feature>
<feature type="compositionally biased region" description="Polar residues" evidence="1">
    <location>
        <begin position="65"/>
        <end position="79"/>
    </location>
</feature>
<feature type="region of interest" description="Disordered" evidence="1">
    <location>
        <begin position="376"/>
        <end position="826"/>
    </location>
</feature>
<feature type="compositionally biased region" description="Low complexity" evidence="1">
    <location>
        <begin position="538"/>
        <end position="557"/>
    </location>
</feature>
<accession>A0AAD7C2M1</accession>
<dbReference type="Proteomes" id="UP001221142">
    <property type="component" value="Unassembled WGS sequence"/>
</dbReference>
<name>A0AAD7C2M1_9AGAR</name>
<dbReference type="EMBL" id="JARKIF010000006">
    <property type="protein sequence ID" value="KAJ7637196.1"/>
    <property type="molecule type" value="Genomic_DNA"/>
</dbReference>
<feature type="compositionally biased region" description="Pro residues" evidence="1">
    <location>
        <begin position="503"/>
        <end position="512"/>
    </location>
</feature>
<feature type="compositionally biased region" description="Low complexity" evidence="1">
    <location>
        <begin position="572"/>
        <end position="588"/>
    </location>
</feature>
<feature type="compositionally biased region" description="Low complexity" evidence="1">
    <location>
        <begin position="80"/>
        <end position="98"/>
    </location>
</feature>